<dbReference type="InterPro" id="IPR003594">
    <property type="entry name" value="HATPase_dom"/>
</dbReference>
<accession>A0A919NWH6</accession>
<dbReference type="InterPro" id="IPR050267">
    <property type="entry name" value="Anti-sigma-factor_SerPK"/>
</dbReference>
<keyword evidence="1" id="KW-0808">Transferase</keyword>
<dbReference type="InterPro" id="IPR036890">
    <property type="entry name" value="HATPase_C_sf"/>
</dbReference>
<keyword evidence="4" id="KW-1185">Reference proteome</keyword>
<dbReference type="Gene3D" id="3.30.565.10">
    <property type="entry name" value="Histidine kinase-like ATPase, C-terminal domain"/>
    <property type="match status" value="1"/>
</dbReference>
<comment type="caution">
    <text evidence="3">The sequence shown here is derived from an EMBL/GenBank/DDBJ whole genome shotgun (WGS) entry which is preliminary data.</text>
</comment>
<organism evidence="3 4">
    <name type="scientific">Paractinoplanes tereljensis</name>
    <dbReference type="NCBI Taxonomy" id="571912"/>
    <lineage>
        <taxon>Bacteria</taxon>
        <taxon>Bacillati</taxon>
        <taxon>Actinomycetota</taxon>
        <taxon>Actinomycetes</taxon>
        <taxon>Micromonosporales</taxon>
        <taxon>Micromonosporaceae</taxon>
        <taxon>Paractinoplanes</taxon>
    </lineage>
</organism>
<gene>
    <name evidence="3" type="ORF">Ate02nite_92300</name>
</gene>
<proteinExistence type="predicted"/>
<dbReference type="PANTHER" id="PTHR35526">
    <property type="entry name" value="ANTI-SIGMA-F FACTOR RSBW-RELATED"/>
    <property type="match status" value="1"/>
</dbReference>
<protein>
    <recommendedName>
        <fullName evidence="2">Histidine kinase/HSP90-like ATPase domain-containing protein</fullName>
    </recommendedName>
</protein>
<dbReference type="EMBL" id="BOMY01000061">
    <property type="protein sequence ID" value="GIF26500.1"/>
    <property type="molecule type" value="Genomic_DNA"/>
</dbReference>
<sequence>MTVDGLQPPYLLTAITDGSGVGVTITGDAGLAVVEVVAHGLWSEQLGDQVTTALQMCLAGLSVSIIVDLHDLDDPPGVSMSFWLALWRQARFGAPPAHLTFCLPATTTLSRRLRYLRGPQPRVFATVAEARTAIAGRLSRADQLQARLEPRPASVRVARNLVTQACHAWQRPELLADTSLIVSELAANAVEHAATDFIVTVSRNGTGLHLAIHDCVSRFPRPSGSELTSPQASFVERGRGLRLVHTVAAAWGTMPTREGKVVWATVM</sequence>
<dbReference type="AlphaFoldDB" id="A0A919NWH6"/>
<evidence type="ECO:0000313" key="4">
    <source>
        <dbReference type="Proteomes" id="UP000623608"/>
    </source>
</evidence>
<dbReference type="PANTHER" id="PTHR35526:SF3">
    <property type="entry name" value="ANTI-SIGMA-F FACTOR RSBW"/>
    <property type="match status" value="1"/>
</dbReference>
<evidence type="ECO:0000256" key="1">
    <source>
        <dbReference type="ARBA" id="ARBA00022527"/>
    </source>
</evidence>
<evidence type="ECO:0000313" key="3">
    <source>
        <dbReference type="EMBL" id="GIF26500.1"/>
    </source>
</evidence>
<dbReference type="GO" id="GO:0004674">
    <property type="term" value="F:protein serine/threonine kinase activity"/>
    <property type="evidence" value="ECO:0007669"/>
    <property type="project" value="UniProtKB-KW"/>
</dbReference>
<dbReference type="Pfam" id="PF13581">
    <property type="entry name" value="HATPase_c_2"/>
    <property type="match status" value="1"/>
</dbReference>
<dbReference type="CDD" id="cd16936">
    <property type="entry name" value="HATPase_RsbW-like"/>
    <property type="match status" value="1"/>
</dbReference>
<dbReference type="SUPFAM" id="SSF55874">
    <property type="entry name" value="ATPase domain of HSP90 chaperone/DNA topoisomerase II/histidine kinase"/>
    <property type="match status" value="1"/>
</dbReference>
<dbReference type="Proteomes" id="UP000623608">
    <property type="component" value="Unassembled WGS sequence"/>
</dbReference>
<keyword evidence="1" id="KW-0723">Serine/threonine-protein kinase</keyword>
<keyword evidence="1" id="KW-0418">Kinase</keyword>
<name>A0A919NWH6_9ACTN</name>
<reference evidence="3" key="1">
    <citation type="submission" date="2021-01" db="EMBL/GenBank/DDBJ databases">
        <title>Whole genome shotgun sequence of Actinoplanes tereljensis NBRC 105297.</title>
        <authorList>
            <person name="Komaki H."/>
            <person name="Tamura T."/>
        </authorList>
    </citation>
    <scope>NUCLEOTIDE SEQUENCE</scope>
    <source>
        <strain evidence="3">NBRC 105297</strain>
    </source>
</reference>
<feature type="domain" description="Histidine kinase/HSP90-like ATPase" evidence="2">
    <location>
        <begin position="149"/>
        <end position="265"/>
    </location>
</feature>
<evidence type="ECO:0000259" key="2">
    <source>
        <dbReference type="Pfam" id="PF13581"/>
    </source>
</evidence>